<evidence type="ECO:0000313" key="3">
    <source>
        <dbReference type="Proteomes" id="UP000241462"/>
    </source>
</evidence>
<dbReference type="AlphaFoldDB" id="A0A2T2ZXU7"/>
<dbReference type="EMBL" id="KZ678575">
    <property type="protein sequence ID" value="PSR79213.1"/>
    <property type="molecule type" value="Genomic_DNA"/>
</dbReference>
<evidence type="ECO:0000313" key="2">
    <source>
        <dbReference type="EMBL" id="PSR79213.1"/>
    </source>
</evidence>
<dbReference type="InParanoid" id="A0A2T2ZXU7"/>
<feature type="compositionally biased region" description="Pro residues" evidence="1">
    <location>
        <begin position="122"/>
        <end position="133"/>
    </location>
</feature>
<feature type="compositionally biased region" description="Basic residues" evidence="1">
    <location>
        <begin position="137"/>
        <end position="147"/>
    </location>
</feature>
<gene>
    <name evidence="2" type="ORF">BD289DRAFT_104698</name>
</gene>
<reference evidence="2 3" key="1">
    <citation type="journal article" date="2018" name="Mycol. Prog.">
        <title>Coniella lustricola, a new species from submerged detritus.</title>
        <authorList>
            <person name="Raudabaugh D.B."/>
            <person name="Iturriaga T."/>
            <person name="Carver A."/>
            <person name="Mondo S."/>
            <person name="Pangilinan J."/>
            <person name="Lipzen A."/>
            <person name="He G."/>
            <person name="Amirebrahimi M."/>
            <person name="Grigoriev I.V."/>
            <person name="Miller A.N."/>
        </authorList>
    </citation>
    <scope>NUCLEOTIDE SEQUENCE [LARGE SCALE GENOMIC DNA]</scope>
    <source>
        <strain evidence="2 3">B22-T-1</strain>
    </source>
</reference>
<keyword evidence="3" id="KW-1185">Reference proteome</keyword>
<name>A0A2T2ZXU7_9PEZI</name>
<accession>A0A2T2ZXU7</accession>
<dbReference type="Proteomes" id="UP000241462">
    <property type="component" value="Unassembled WGS sequence"/>
</dbReference>
<sequence>MCAIQVVSPRPGGPPRRYIHFLARVLSVSPSWANARGNCNLPFCHLPFFSLPSSSSDRQHARPPLCPALSCPVLPWLASCQQSKAQHKHKHSASESTSGSCRLHLTACRPELGRGLLLVCSRPPPPPRPPPPTATKTHPHLHPHPRRPASSALPQPQPRLASWPGSRPRPRSLRLCWPLSSLPCLGLLTLCRGGPIRPALDCTSPDSHLIL</sequence>
<evidence type="ECO:0000256" key="1">
    <source>
        <dbReference type="SAM" id="MobiDB-lite"/>
    </source>
</evidence>
<proteinExistence type="predicted"/>
<protein>
    <submittedName>
        <fullName evidence="2">Uncharacterized protein</fullName>
    </submittedName>
</protein>
<feature type="region of interest" description="Disordered" evidence="1">
    <location>
        <begin position="119"/>
        <end position="169"/>
    </location>
</feature>
<organism evidence="2 3">
    <name type="scientific">Coniella lustricola</name>
    <dbReference type="NCBI Taxonomy" id="2025994"/>
    <lineage>
        <taxon>Eukaryota</taxon>
        <taxon>Fungi</taxon>
        <taxon>Dikarya</taxon>
        <taxon>Ascomycota</taxon>
        <taxon>Pezizomycotina</taxon>
        <taxon>Sordariomycetes</taxon>
        <taxon>Sordariomycetidae</taxon>
        <taxon>Diaporthales</taxon>
        <taxon>Schizoparmaceae</taxon>
        <taxon>Coniella</taxon>
    </lineage>
</organism>